<reference evidence="1 2" key="1">
    <citation type="submission" date="2013-02" db="EMBL/GenBank/DDBJ databases">
        <authorList>
            <person name="Fiebig A."/>
            <person name="Goeker M."/>
            <person name="Klenk H.-P.P."/>
        </authorList>
    </citation>
    <scope>NUCLEOTIDE SEQUENCE [LARGE SCALE GENOMIC DNA]</scope>
    <source>
        <strain evidence="1 2">DSM 19309</strain>
    </source>
</reference>
<name>A0A017HUB0_9RHOB</name>
<gene>
    <name evidence="1" type="ORF">Rumeso_01056</name>
</gene>
<proteinExistence type="predicted"/>
<accession>A0A017HUB0</accession>
<sequence>MSSAHLQGSAPVGHLDTLPPLEGLSVRALRRWCDGGAEALAEDLGWALGEDRGERAARAFDALCRHCLASCRRPLMRHGGGCPCLGADEAAFAQLVQTATEGEREDALMLACCMVRPDLAPALVHLAQMAGLALRSALASSERPAAVH</sequence>
<evidence type="ECO:0000313" key="1">
    <source>
        <dbReference type="EMBL" id="EYD77349.1"/>
    </source>
</evidence>
<dbReference type="HOGENOM" id="CLU_140970_0_0_5"/>
<dbReference type="STRING" id="442562.Rumeso_01056"/>
<keyword evidence="2" id="KW-1185">Reference proteome</keyword>
<comment type="caution">
    <text evidence="1">The sequence shown here is derived from an EMBL/GenBank/DDBJ whole genome shotgun (WGS) entry which is preliminary data.</text>
</comment>
<dbReference type="OrthoDB" id="7874397at2"/>
<dbReference type="Proteomes" id="UP000019666">
    <property type="component" value="Unassembled WGS sequence"/>
</dbReference>
<dbReference type="AlphaFoldDB" id="A0A017HUB0"/>
<protein>
    <submittedName>
        <fullName evidence="1">Uncharacterized protein</fullName>
    </submittedName>
</protein>
<evidence type="ECO:0000313" key="2">
    <source>
        <dbReference type="Proteomes" id="UP000019666"/>
    </source>
</evidence>
<organism evidence="1 2">
    <name type="scientific">Rubellimicrobium mesophilum DSM 19309</name>
    <dbReference type="NCBI Taxonomy" id="442562"/>
    <lineage>
        <taxon>Bacteria</taxon>
        <taxon>Pseudomonadati</taxon>
        <taxon>Pseudomonadota</taxon>
        <taxon>Alphaproteobacteria</taxon>
        <taxon>Rhodobacterales</taxon>
        <taxon>Roseobacteraceae</taxon>
        <taxon>Rubellimicrobium</taxon>
    </lineage>
</organism>
<dbReference type="RefSeq" id="WP_037277873.1">
    <property type="nucleotide sequence ID" value="NZ_KK088543.1"/>
</dbReference>
<dbReference type="EMBL" id="AOSK01000030">
    <property type="protein sequence ID" value="EYD77349.1"/>
    <property type="molecule type" value="Genomic_DNA"/>
</dbReference>